<comment type="caution">
    <text evidence="3">The sequence shown here is derived from an EMBL/GenBank/DDBJ whole genome shotgun (WGS) entry which is preliminary data.</text>
</comment>
<dbReference type="NCBIfam" id="TIGR01414">
    <property type="entry name" value="autotrans_barl"/>
    <property type="match status" value="1"/>
</dbReference>
<dbReference type="SMART" id="SM00869">
    <property type="entry name" value="Autotransporter"/>
    <property type="match status" value="1"/>
</dbReference>
<dbReference type="PANTHER" id="PTHR35037:SF3">
    <property type="entry name" value="C-TERMINAL REGION OF AIDA-LIKE PROTEIN"/>
    <property type="match status" value="1"/>
</dbReference>
<keyword evidence="4" id="KW-1185">Reference proteome</keyword>
<organism evidence="3 4">
    <name type="scientific">Dyella acidisoli</name>
    <dbReference type="NCBI Taxonomy" id="1867834"/>
    <lineage>
        <taxon>Bacteria</taxon>
        <taxon>Pseudomonadati</taxon>
        <taxon>Pseudomonadota</taxon>
        <taxon>Gammaproteobacteria</taxon>
        <taxon>Lysobacterales</taxon>
        <taxon>Rhodanobacteraceae</taxon>
        <taxon>Dyella</taxon>
    </lineage>
</organism>
<evidence type="ECO:0000313" key="3">
    <source>
        <dbReference type="EMBL" id="GLQ95523.1"/>
    </source>
</evidence>
<name>A0ABQ5XV60_9GAMM</name>
<proteinExistence type="predicted"/>
<dbReference type="Proteomes" id="UP001156670">
    <property type="component" value="Unassembled WGS sequence"/>
</dbReference>
<dbReference type="InterPro" id="IPR036709">
    <property type="entry name" value="Autotransporte_beta_dom_sf"/>
</dbReference>
<dbReference type="InterPro" id="IPR051551">
    <property type="entry name" value="Autotransporter_adhesion"/>
</dbReference>
<dbReference type="Gene3D" id="2.40.128.130">
    <property type="entry name" value="Autotransporter beta-domain"/>
    <property type="match status" value="1"/>
</dbReference>
<dbReference type="InterPro" id="IPR005546">
    <property type="entry name" value="Autotransporte_beta"/>
</dbReference>
<dbReference type="EMBL" id="BSOB01000063">
    <property type="protein sequence ID" value="GLQ95523.1"/>
    <property type="molecule type" value="Genomic_DNA"/>
</dbReference>
<evidence type="ECO:0000256" key="1">
    <source>
        <dbReference type="SAM" id="MobiDB-lite"/>
    </source>
</evidence>
<feature type="domain" description="Autotransporter" evidence="2">
    <location>
        <begin position="859"/>
        <end position="1131"/>
    </location>
</feature>
<dbReference type="SUPFAM" id="SSF103515">
    <property type="entry name" value="Autotransporter"/>
    <property type="match status" value="1"/>
</dbReference>
<dbReference type="RefSeq" id="WP_284323214.1">
    <property type="nucleotide sequence ID" value="NZ_BSOB01000063.1"/>
</dbReference>
<dbReference type="Pfam" id="PF03797">
    <property type="entry name" value="Autotransporter"/>
    <property type="match status" value="1"/>
</dbReference>
<evidence type="ECO:0000259" key="2">
    <source>
        <dbReference type="PROSITE" id="PS51208"/>
    </source>
</evidence>
<dbReference type="InterPro" id="IPR006315">
    <property type="entry name" value="OM_autotransptr_brl_dom"/>
</dbReference>
<protein>
    <recommendedName>
        <fullName evidence="2">Autotransporter domain-containing protein</fullName>
    </recommendedName>
</protein>
<dbReference type="PROSITE" id="PS51208">
    <property type="entry name" value="AUTOTRANSPORTER"/>
    <property type="match status" value="1"/>
</dbReference>
<evidence type="ECO:0000313" key="4">
    <source>
        <dbReference type="Proteomes" id="UP001156670"/>
    </source>
</evidence>
<accession>A0ABQ5XV60</accession>
<sequence>MSKKIDASSIELWRYYRRQPYLFAQLPDAWQLSVEANYAEAMKRLRSRQRRKAIPISILATFAALTVSKAKSAPTTYTTTLTGTSSDTQYSKSTDTSGNLVYSFASGDSISTTGSGANVYSVDLVNSSPKVILQAGTNGAGQLDFTAKRPAVGSWGEVDTINVQSGANLTVNGNSTIYAQADDTLNSDATGVRVYQGTATFNGTTSITTHTPGYSQALWVYQGQVTFNGNASFTAQARGSSTAAIYNSGGGRSSVVINGNATVVGYGIWPSDNVHGIYNDNQNSKLTINGNLLLTATSNGSTVMGIRNQGNLGISGNASITANGPRSAYGIDNTFRTARTYVGGDLTVSVTNTTGYVPFGNPTGLSNLYGMGGFMTFAGAANVNVSATTEDYAINNNGVVSFTNIGKTATLRASTSCSTCNVYGVLNSGGSVTFAGGLDVAETTSGTGHRYAIWNVATTGNNATVTANQAGNQSVNVDGDVLTGSVTDSAGTVYNGTTTLNFDTSTSYLKGLVLGYTQSGIAKLSFTNGASWIPTGTGTLSTDFGSGSLVLGSGSAIDMAASWGAFSRGSVPSYSLRTLQVGSTSSNGASVNLSDGAVFTLLSNIRGGQADKVVFGSGIKSFTAQGKQDVRIAYDPVLDSTSWVNATVIQKGVTIAASSPIVIVDASSAASGTASFLSVAGLTSQWGTTYENALVRFSYVPVVSLSANHKQILLTGIDILGNGTSTTGVGTTASTGSSSTTGSTTSSTTGNTSGTSGTSSTSTSTSSSGTSASSTSSGSTATSTSSVTSTGASSTSSSSTTQAATTTTSSTTTLSGGTVAVTPSTGVLVAGDAALAMSNIWQIDEQAVSRHSESLRLSDASSVSGLWVDTDGSDFNGSSSDGRTYRQNQVNVSVGAERQLAFDGGRDAIGLVYTHTQSHADLQDGKADLRDDSIGVYNTWNSGQGLFADAVVRAGQLRNNYSSSDAFGTTSGHYGSTAASVSVRAGYRFQGARGGYIEPQVQAAYGSIGRSRYTASSDVQFDVNQSHTLLSRAGVLAGKTFFLSPVITGDVYTRVAVVHTAGSRPDITATLDGGSVPVTMPSRRATTGEVAVGGHVALAGRWSVFAEAGHTSRADAVAGGWRASAGVRLSF</sequence>
<gene>
    <name evidence="3" type="ORF">GCM10007901_44790</name>
</gene>
<reference evidence="4" key="1">
    <citation type="journal article" date="2019" name="Int. J. Syst. Evol. Microbiol.">
        <title>The Global Catalogue of Microorganisms (GCM) 10K type strain sequencing project: providing services to taxonomists for standard genome sequencing and annotation.</title>
        <authorList>
            <consortium name="The Broad Institute Genomics Platform"/>
            <consortium name="The Broad Institute Genome Sequencing Center for Infectious Disease"/>
            <person name="Wu L."/>
            <person name="Ma J."/>
        </authorList>
    </citation>
    <scope>NUCLEOTIDE SEQUENCE [LARGE SCALE GENOMIC DNA]</scope>
    <source>
        <strain evidence="4">NBRC 111980</strain>
    </source>
</reference>
<dbReference type="PANTHER" id="PTHR35037">
    <property type="entry name" value="C-TERMINAL REGION OF AIDA-LIKE PROTEIN"/>
    <property type="match status" value="1"/>
</dbReference>
<feature type="region of interest" description="Disordered" evidence="1">
    <location>
        <begin position="730"/>
        <end position="819"/>
    </location>
</feature>